<reference evidence="3 4" key="1">
    <citation type="submission" date="2020-05" db="EMBL/GenBank/DDBJ databases">
        <title>Genome sequence of Kribbella sandramycini ATCC 39419.</title>
        <authorList>
            <person name="Maclea K.S."/>
            <person name="Fair J.L."/>
        </authorList>
    </citation>
    <scope>NUCLEOTIDE SEQUENCE [LARGE SCALE GENOMIC DNA]</scope>
    <source>
        <strain evidence="3 4">ATCC 39419</strain>
    </source>
</reference>
<keyword evidence="1" id="KW-0472">Membrane</keyword>
<protein>
    <submittedName>
        <fullName evidence="3">Uncharacterized protein</fullName>
    </submittedName>
</protein>
<feature type="transmembrane region" description="Helical" evidence="1">
    <location>
        <begin position="86"/>
        <end position="117"/>
    </location>
</feature>
<dbReference type="EMBL" id="JACHKF010000001">
    <property type="protein sequence ID" value="MBB6568904.1"/>
    <property type="molecule type" value="Genomic_DNA"/>
</dbReference>
<feature type="transmembrane region" description="Helical" evidence="1">
    <location>
        <begin position="153"/>
        <end position="173"/>
    </location>
</feature>
<dbReference type="Proteomes" id="UP000553957">
    <property type="component" value="Unassembled WGS sequence"/>
</dbReference>
<proteinExistence type="predicted"/>
<accession>A0A7Y4KYZ2</accession>
<dbReference type="EMBL" id="JABJRC010000002">
    <property type="protein sequence ID" value="NOL41250.1"/>
    <property type="molecule type" value="Genomic_DNA"/>
</dbReference>
<keyword evidence="1" id="KW-0812">Transmembrane</keyword>
<name>A0A7Y4KYZ2_9ACTN</name>
<evidence type="ECO:0000313" key="3">
    <source>
        <dbReference type="EMBL" id="NOL41250.1"/>
    </source>
</evidence>
<sequence>MDLDSDRLVDAYLHELATAAEGLPADRRDELLNDVTAHIAEARAGGATSEAEIREVLQRLGRPSDIVGAAADGLVRVPPRLRPWEYATLALLLVGPYLLELYEVLAFIVYAVGLGFLWRSNRWSTPWKLVGTLAWPLSYAAALLADTVLNTPVWLSVLIATVVDVAVLAALLVRARVPHKA</sequence>
<dbReference type="Proteomes" id="UP000534306">
    <property type="component" value="Unassembled WGS sequence"/>
</dbReference>
<keyword evidence="4" id="KW-1185">Reference proteome</keyword>
<evidence type="ECO:0000313" key="2">
    <source>
        <dbReference type="EMBL" id="MBB6568904.1"/>
    </source>
</evidence>
<gene>
    <name evidence="2" type="ORF">HNR71_004541</name>
    <name evidence="3" type="ORF">HPO96_13440</name>
</gene>
<reference evidence="2 5" key="2">
    <citation type="submission" date="2020-08" db="EMBL/GenBank/DDBJ databases">
        <title>Sequencing the genomes of 1000 actinobacteria strains.</title>
        <authorList>
            <person name="Klenk H.-P."/>
        </authorList>
    </citation>
    <scope>NUCLEOTIDE SEQUENCE [LARGE SCALE GENOMIC DNA]</scope>
    <source>
        <strain evidence="2 5">DSM 15626</strain>
    </source>
</reference>
<dbReference type="Pfam" id="PF22564">
    <property type="entry name" value="HAAS"/>
    <property type="match status" value="1"/>
</dbReference>
<evidence type="ECO:0000313" key="5">
    <source>
        <dbReference type="Proteomes" id="UP000553957"/>
    </source>
</evidence>
<organism evidence="3 4">
    <name type="scientific">Kribbella sandramycini</name>
    <dbReference type="NCBI Taxonomy" id="60450"/>
    <lineage>
        <taxon>Bacteria</taxon>
        <taxon>Bacillati</taxon>
        <taxon>Actinomycetota</taxon>
        <taxon>Actinomycetes</taxon>
        <taxon>Propionibacteriales</taxon>
        <taxon>Kribbellaceae</taxon>
        <taxon>Kribbella</taxon>
    </lineage>
</organism>
<evidence type="ECO:0000313" key="4">
    <source>
        <dbReference type="Proteomes" id="UP000534306"/>
    </source>
</evidence>
<feature type="transmembrane region" description="Helical" evidence="1">
    <location>
        <begin position="129"/>
        <end position="147"/>
    </location>
</feature>
<comment type="caution">
    <text evidence="3">The sequence shown here is derived from an EMBL/GenBank/DDBJ whole genome shotgun (WGS) entry which is preliminary data.</text>
</comment>
<dbReference type="RefSeq" id="WP_171673683.1">
    <property type="nucleotide sequence ID" value="NZ_BAAAGT010000013.1"/>
</dbReference>
<evidence type="ECO:0000256" key="1">
    <source>
        <dbReference type="SAM" id="Phobius"/>
    </source>
</evidence>
<keyword evidence="1" id="KW-1133">Transmembrane helix</keyword>
<dbReference type="AlphaFoldDB" id="A0A7Y4KYZ2"/>